<dbReference type="EMBL" id="AZIL01002282">
    <property type="protein sequence ID" value="EWM22036.1"/>
    <property type="molecule type" value="Genomic_DNA"/>
</dbReference>
<dbReference type="GO" id="GO:0000175">
    <property type="term" value="F:3'-5'-RNA exonuclease activity"/>
    <property type="evidence" value="ECO:0007669"/>
    <property type="project" value="TreeGrafter"/>
</dbReference>
<dbReference type="PANTHER" id="PTHR12121:SF101">
    <property type="entry name" value="ENDONUCLEASE_EXONUCLEASE_PHOSPHATASE DOMAIN-CONTAINING PROTEIN"/>
    <property type="match status" value="1"/>
</dbReference>
<dbReference type="Gene3D" id="3.60.10.10">
    <property type="entry name" value="Endonuclease/exonuclease/phosphatase"/>
    <property type="match status" value="1"/>
</dbReference>
<dbReference type="InterPro" id="IPR036691">
    <property type="entry name" value="Endo/exonu/phosph_ase_sf"/>
</dbReference>
<proteinExistence type="predicted"/>
<gene>
    <name evidence="2" type="ORF">Naga_100052g35</name>
</gene>
<dbReference type="Pfam" id="PF03372">
    <property type="entry name" value="Exo_endo_phos"/>
    <property type="match status" value="1"/>
</dbReference>
<comment type="caution">
    <text evidence="2">The sequence shown here is derived from an EMBL/GenBank/DDBJ whole genome shotgun (WGS) entry which is preliminary data.</text>
</comment>
<dbReference type="SUPFAM" id="SSF56219">
    <property type="entry name" value="DNase I-like"/>
    <property type="match status" value="1"/>
</dbReference>
<keyword evidence="3" id="KW-1185">Reference proteome</keyword>
<keyword evidence="2" id="KW-0269">Exonuclease</keyword>
<keyword evidence="2" id="KW-0540">Nuclease</keyword>
<dbReference type="AlphaFoldDB" id="W7TNS3"/>
<dbReference type="Proteomes" id="UP000019335">
    <property type="component" value="Unassembled WGS sequence"/>
</dbReference>
<dbReference type="InterPro" id="IPR005135">
    <property type="entry name" value="Endo/exonuclease/phosphatase"/>
</dbReference>
<feature type="domain" description="Endonuclease/exonuclease/phosphatase" evidence="1">
    <location>
        <begin position="101"/>
        <end position="401"/>
    </location>
</feature>
<dbReference type="PANTHER" id="PTHR12121">
    <property type="entry name" value="CARBON CATABOLITE REPRESSOR PROTEIN 4"/>
    <property type="match status" value="1"/>
</dbReference>
<organism evidence="2 3">
    <name type="scientific">Nannochloropsis gaditana</name>
    <dbReference type="NCBI Taxonomy" id="72520"/>
    <lineage>
        <taxon>Eukaryota</taxon>
        <taxon>Sar</taxon>
        <taxon>Stramenopiles</taxon>
        <taxon>Ochrophyta</taxon>
        <taxon>Eustigmatophyceae</taxon>
        <taxon>Eustigmatales</taxon>
        <taxon>Monodopsidaceae</taxon>
        <taxon>Nannochloropsis</taxon>
    </lineage>
</organism>
<keyword evidence="2" id="KW-0378">Hydrolase</keyword>
<accession>W7TNS3</accession>
<sequence>MPVKYCSPQQTRARPVAKLWSGLGRLRCVFLFMLTTFLSRGRQSARACRVVGLLTMSTSTSSSSFAPPKKLRMVTYNILTPSYSTPKSLPAHPSIYLNEQERLEKILEKLEPEIAQGAVIALQEVSRAWAGHLHVFFSRAGYHFVHSEYGRPSSGFMGVGLAWPQSTLEAVDIEISRLADAKPWPAAPSPGPLSSFSHRLFRPFRKIWGLQAGREEDVLASARDRSNVVIVANLRSKQASPQDMDFFVACYHMPCEFRRPSIMTVHAALLVQRMQALAGSKPHIVAGDFNFQPSWPQYRIITEGDIEAAHPHYPPLPPSDPWLPHVDQPLRSALRVKWGKEPDFTCYSYADRESGERFCAPLDYIFVSSEWKVEDAIKLQSKDEALKMPCPFPNQDEPSDHVLLWADLSLP</sequence>
<evidence type="ECO:0000313" key="2">
    <source>
        <dbReference type="EMBL" id="EWM22036.1"/>
    </source>
</evidence>
<reference evidence="2 3" key="1">
    <citation type="journal article" date="2014" name="Mol. Plant">
        <title>Chromosome Scale Genome Assembly and Transcriptome Profiling of Nannochloropsis gaditana in Nitrogen Depletion.</title>
        <authorList>
            <person name="Corteggiani Carpinelli E."/>
            <person name="Telatin A."/>
            <person name="Vitulo N."/>
            <person name="Forcato C."/>
            <person name="D'Angelo M."/>
            <person name="Schiavon R."/>
            <person name="Vezzi A."/>
            <person name="Giacometti G.M."/>
            <person name="Morosinotto T."/>
            <person name="Valle G."/>
        </authorList>
    </citation>
    <scope>NUCLEOTIDE SEQUENCE [LARGE SCALE GENOMIC DNA]</scope>
    <source>
        <strain evidence="2 3">B-31</strain>
    </source>
</reference>
<dbReference type="OrthoDB" id="2866996at2759"/>
<name>W7TNS3_9STRA</name>
<dbReference type="InterPro" id="IPR050410">
    <property type="entry name" value="CCR4/nocturin_mRNA_transcr"/>
</dbReference>
<dbReference type="GO" id="GO:0004519">
    <property type="term" value="F:endonuclease activity"/>
    <property type="evidence" value="ECO:0007669"/>
    <property type="project" value="UniProtKB-KW"/>
</dbReference>
<evidence type="ECO:0000259" key="1">
    <source>
        <dbReference type="Pfam" id="PF03372"/>
    </source>
</evidence>
<protein>
    <submittedName>
        <fullName evidence="2">Endonuclease/exonuclease/phosphatase</fullName>
    </submittedName>
</protein>
<keyword evidence="2" id="KW-0255">Endonuclease</keyword>
<evidence type="ECO:0000313" key="3">
    <source>
        <dbReference type="Proteomes" id="UP000019335"/>
    </source>
</evidence>